<evidence type="ECO:0000256" key="1">
    <source>
        <dbReference type="SAM" id="SignalP"/>
    </source>
</evidence>
<dbReference type="Proteomes" id="UP001226762">
    <property type="component" value="Unassembled WGS sequence"/>
</dbReference>
<evidence type="ECO:0000313" key="2">
    <source>
        <dbReference type="EMBL" id="MDQ2091540.1"/>
    </source>
</evidence>
<gene>
    <name evidence="2" type="ORF">NO357_16685</name>
</gene>
<proteinExistence type="predicted"/>
<keyword evidence="1" id="KW-0732">Signal</keyword>
<reference evidence="2" key="1">
    <citation type="submission" date="2022-07" db="EMBL/GenBank/DDBJ databases">
        <authorList>
            <person name="Otstavnykh N."/>
            <person name="Isaeva M."/>
            <person name="Bystritskaya E."/>
        </authorList>
    </citation>
    <scope>NUCLEOTIDE SEQUENCE</scope>
    <source>
        <strain evidence="2">KCTC 52189</strain>
    </source>
</reference>
<reference evidence="2" key="2">
    <citation type="submission" date="2023-02" db="EMBL/GenBank/DDBJ databases">
        <title>'Rhodoalgimonas zhirmunskyi' gen. nov., isolated from a red alga.</title>
        <authorList>
            <person name="Nedashkovskaya O.I."/>
            <person name="Otstavnykh N.Y."/>
            <person name="Bystritskaya E.P."/>
            <person name="Balabanova L.A."/>
            <person name="Isaeva M.P."/>
        </authorList>
    </citation>
    <scope>NUCLEOTIDE SEQUENCE</scope>
    <source>
        <strain evidence="2">KCTC 52189</strain>
    </source>
</reference>
<feature type="chain" id="PRO_5042285681" evidence="1">
    <location>
        <begin position="28"/>
        <end position="256"/>
    </location>
</feature>
<feature type="signal peptide" evidence="1">
    <location>
        <begin position="1"/>
        <end position="27"/>
    </location>
</feature>
<accession>A0AAE3WH04</accession>
<dbReference type="AlphaFoldDB" id="A0AAE3WH04"/>
<comment type="caution">
    <text evidence="2">The sequence shown here is derived from an EMBL/GenBank/DDBJ whole genome shotgun (WGS) entry which is preliminary data.</text>
</comment>
<organism evidence="2 3">
    <name type="scientific">Marimonas arenosa</name>
    <dbReference type="NCBI Taxonomy" id="1795305"/>
    <lineage>
        <taxon>Bacteria</taxon>
        <taxon>Pseudomonadati</taxon>
        <taxon>Pseudomonadota</taxon>
        <taxon>Alphaproteobacteria</taxon>
        <taxon>Rhodobacterales</taxon>
        <taxon>Paracoccaceae</taxon>
        <taxon>Marimonas</taxon>
    </lineage>
</organism>
<dbReference type="RefSeq" id="WP_306736828.1">
    <property type="nucleotide sequence ID" value="NZ_JANHAX010000005.1"/>
</dbReference>
<evidence type="ECO:0000313" key="3">
    <source>
        <dbReference type="Proteomes" id="UP001226762"/>
    </source>
</evidence>
<protein>
    <submittedName>
        <fullName evidence="2">Uncharacterized protein</fullName>
    </submittedName>
</protein>
<dbReference type="EMBL" id="JANHAX010000005">
    <property type="protein sequence ID" value="MDQ2091540.1"/>
    <property type="molecule type" value="Genomic_DNA"/>
</dbReference>
<keyword evidence="3" id="KW-1185">Reference proteome</keyword>
<name>A0AAE3WH04_9RHOB</name>
<sequence length="256" mass="27920">MKRVQQKILTGLVTGFFALAAIATGLAAQTLEGSNIDSRVLVGFEVDAEDVQSRLPEGWTSVSFPNGALKGANLLMIFEDRVLGRDAEGKPLDLFTHRGLAFLGLAKQGDSVRLYILRLYTTNPDYDPYRNASVADISRMSSTSGPSNAGRDRSENWSVALGDGTKLEMTLTFTSGRPVWQNAKTRMFSNADPTVSRIFEYDQLMDVVMSTGLGKPLSGTMNLTSDIAELADIFDGNEKMVGIVDSPIRVRQVFLP</sequence>